<comment type="caution">
    <text evidence="2">The sequence shown here is derived from an EMBL/GenBank/DDBJ whole genome shotgun (WGS) entry which is preliminary data.</text>
</comment>
<gene>
    <name evidence="2" type="ORF">NHX12_028368</name>
</gene>
<reference evidence="2" key="1">
    <citation type="submission" date="2022-07" db="EMBL/GenBank/DDBJ databases">
        <title>Chromosome-level genome of Muraenolepis orangiensis.</title>
        <authorList>
            <person name="Kim J."/>
        </authorList>
    </citation>
    <scope>NUCLEOTIDE SEQUENCE</scope>
    <source>
        <strain evidence="2">KU_S4_2022</strain>
        <tissue evidence="2">Muscle</tissue>
    </source>
</reference>
<proteinExistence type="predicted"/>
<feature type="region of interest" description="Disordered" evidence="1">
    <location>
        <begin position="32"/>
        <end position="57"/>
    </location>
</feature>
<evidence type="ECO:0000313" key="3">
    <source>
        <dbReference type="Proteomes" id="UP001148018"/>
    </source>
</evidence>
<organism evidence="2 3">
    <name type="scientific">Muraenolepis orangiensis</name>
    <name type="common">Patagonian moray cod</name>
    <dbReference type="NCBI Taxonomy" id="630683"/>
    <lineage>
        <taxon>Eukaryota</taxon>
        <taxon>Metazoa</taxon>
        <taxon>Chordata</taxon>
        <taxon>Craniata</taxon>
        <taxon>Vertebrata</taxon>
        <taxon>Euteleostomi</taxon>
        <taxon>Actinopterygii</taxon>
        <taxon>Neopterygii</taxon>
        <taxon>Teleostei</taxon>
        <taxon>Neoteleostei</taxon>
        <taxon>Acanthomorphata</taxon>
        <taxon>Zeiogadaria</taxon>
        <taxon>Gadariae</taxon>
        <taxon>Gadiformes</taxon>
        <taxon>Muraenolepidoidei</taxon>
        <taxon>Muraenolepididae</taxon>
        <taxon>Muraenolepis</taxon>
    </lineage>
</organism>
<evidence type="ECO:0000256" key="1">
    <source>
        <dbReference type="SAM" id="MobiDB-lite"/>
    </source>
</evidence>
<sequence length="57" mass="6459">KVPEKAFGSTLTGFHSIHLDLIGFYWTDGEEDRVTTNPHQLPRSYGRRSHTDTACDP</sequence>
<dbReference type="AlphaFoldDB" id="A0A9Q0EC10"/>
<keyword evidence="3" id="KW-1185">Reference proteome</keyword>
<feature type="non-terminal residue" evidence="2">
    <location>
        <position position="1"/>
    </location>
</feature>
<dbReference type="Proteomes" id="UP001148018">
    <property type="component" value="Unassembled WGS sequence"/>
</dbReference>
<evidence type="ECO:0000313" key="2">
    <source>
        <dbReference type="EMBL" id="KAJ3603623.1"/>
    </source>
</evidence>
<accession>A0A9Q0EC10</accession>
<name>A0A9Q0EC10_9TELE</name>
<protein>
    <submittedName>
        <fullName evidence="2">Uncharacterized protein</fullName>
    </submittedName>
</protein>
<feature type="non-terminal residue" evidence="2">
    <location>
        <position position="57"/>
    </location>
</feature>
<dbReference type="EMBL" id="JANIIK010000044">
    <property type="protein sequence ID" value="KAJ3603623.1"/>
    <property type="molecule type" value="Genomic_DNA"/>
</dbReference>